<dbReference type="GO" id="GO:0005829">
    <property type="term" value="C:cytosol"/>
    <property type="evidence" value="ECO:0007669"/>
    <property type="project" value="TreeGrafter"/>
</dbReference>
<evidence type="ECO:0000256" key="3">
    <source>
        <dbReference type="ARBA" id="ARBA00021865"/>
    </source>
</evidence>
<dbReference type="PANTHER" id="PTHR43880">
    <property type="entry name" value="ALCOHOL DEHYDROGENASE"/>
    <property type="match status" value="1"/>
</dbReference>
<dbReference type="InterPro" id="IPR014183">
    <property type="entry name" value="ADH_3"/>
</dbReference>
<comment type="catalytic activity">
    <reaction evidence="11">
        <text>S-nitrosoglutathione + NADH + H(+) = S-(hydroxysulfenamide)glutathione + NAD(+)</text>
        <dbReference type="Rhea" id="RHEA:78371"/>
        <dbReference type="ChEBI" id="CHEBI:15378"/>
        <dbReference type="ChEBI" id="CHEBI:57540"/>
        <dbReference type="ChEBI" id="CHEBI:57945"/>
        <dbReference type="ChEBI" id="CHEBI:145544"/>
        <dbReference type="ChEBI" id="CHEBI:229723"/>
    </reaction>
    <physiologicalReaction direction="left-to-right" evidence="11">
        <dbReference type="Rhea" id="RHEA:78372"/>
    </physiologicalReaction>
</comment>
<comment type="catalytic activity">
    <reaction evidence="12">
        <text>a secondary alcohol + NAD(+) = a ketone + NADH + H(+)</text>
        <dbReference type="Rhea" id="RHEA:10740"/>
        <dbReference type="ChEBI" id="CHEBI:15378"/>
        <dbReference type="ChEBI" id="CHEBI:17087"/>
        <dbReference type="ChEBI" id="CHEBI:35681"/>
        <dbReference type="ChEBI" id="CHEBI:57540"/>
        <dbReference type="ChEBI" id="CHEBI:57945"/>
        <dbReference type="EC" id="1.1.1.1"/>
    </reaction>
</comment>
<dbReference type="Gene3D" id="3.40.50.720">
    <property type="entry name" value="NAD(P)-binding Rossmann-like Domain"/>
    <property type="match status" value="1"/>
</dbReference>
<accession>A0A2S8S4E1</accession>
<evidence type="ECO:0000256" key="9">
    <source>
        <dbReference type="ARBA" id="ARBA00047793"/>
    </source>
</evidence>
<dbReference type="SMART" id="SM00829">
    <property type="entry name" value="PKS_ER"/>
    <property type="match status" value="1"/>
</dbReference>
<evidence type="ECO:0000256" key="7">
    <source>
        <dbReference type="ARBA" id="ARBA00023027"/>
    </source>
</evidence>
<evidence type="ECO:0000259" key="15">
    <source>
        <dbReference type="SMART" id="SM00829"/>
    </source>
</evidence>
<keyword evidence="5 14" id="KW-0862">Zinc</keyword>
<dbReference type="Gene3D" id="3.90.180.10">
    <property type="entry name" value="Medium-chain alcohol dehydrogenases, catalytic domain"/>
    <property type="match status" value="1"/>
</dbReference>
<dbReference type="GO" id="GO:0080007">
    <property type="term" value="F:S-nitrosoglutathione reductase (NADH) activity"/>
    <property type="evidence" value="ECO:0007669"/>
    <property type="project" value="RHEA"/>
</dbReference>
<dbReference type="AlphaFoldDB" id="A0A2S8S4E1"/>
<comment type="catalytic activity">
    <reaction evidence="10 14">
        <text>S-(hydroxymethyl)glutathione + NAD(+) = S-formylglutathione + NADH + H(+)</text>
        <dbReference type="Rhea" id="RHEA:19985"/>
        <dbReference type="ChEBI" id="CHEBI:15378"/>
        <dbReference type="ChEBI" id="CHEBI:57540"/>
        <dbReference type="ChEBI" id="CHEBI:57688"/>
        <dbReference type="ChEBI" id="CHEBI:57945"/>
        <dbReference type="ChEBI" id="CHEBI:58758"/>
        <dbReference type="EC" id="1.1.1.284"/>
    </reaction>
</comment>
<proteinExistence type="inferred from homology"/>
<comment type="similarity">
    <text evidence="2 14">Belongs to the zinc-containing alcohol dehydrogenase family. Class-III subfamily.</text>
</comment>
<dbReference type="InterPro" id="IPR002328">
    <property type="entry name" value="ADH_Zn_CS"/>
</dbReference>
<evidence type="ECO:0000256" key="5">
    <source>
        <dbReference type="ARBA" id="ARBA00022833"/>
    </source>
</evidence>
<keyword evidence="7 14" id="KW-0520">NAD</keyword>
<dbReference type="InterPro" id="IPR036291">
    <property type="entry name" value="NAD(P)-bd_dom_sf"/>
</dbReference>
<dbReference type="FunFam" id="3.40.50.720:FF:000003">
    <property type="entry name" value="S-(hydroxymethyl)glutathione dehydrogenase"/>
    <property type="match status" value="1"/>
</dbReference>
<evidence type="ECO:0000256" key="8">
    <source>
        <dbReference type="ARBA" id="ARBA00045226"/>
    </source>
</evidence>
<dbReference type="GO" id="GO:0106321">
    <property type="term" value="F:S-(hydroxymethyl)glutathione dehydrogenase (NADP+) activity"/>
    <property type="evidence" value="ECO:0007669"/>
    <property type="project" value="RHEA"/>
</dbReference>
<evidence type="ECO:0000256" key="6">
    <source>
        <dbReference type="ARBA" id="ARBA00023002"/>
    </source>
</evidence>
<evidence type="ECO:0000256" key="14">
    <source>
        <dbReference type="RuleBase" id="RU362016"/>
    </source>
</evidence>
<gene>
    <name evidence="16" type="ORF">LX70_02988</name>
</gene>
<evidence type="ECO:0000313" key="17">
    <source>
        <dbReference type="Proteomes" id="UP000238338"/>
    </source>
</evidence>
<dbReference type="PANTHER" id="PTHR43880:SF12">
    <property type="entry name" value="ALCOHOL DEHYDROGENASE CLASS-3"/>
    <property type="match status" value="1"/>
</dbReference>
<comment type="function">
    <text evidence="8">Has high formaldehyde dehydrogenase activity in the presence of glutathione and catalyzes the oxidation of normal alcohols in a reaction that is not GSH-dependent. In addition, hemithiolacetals other than those formed from GSH, including omega-thiol fatty acids, also are substrates. Also acts as a S-nitroso-glutathione reductase by catalyzing the NADH-dependent reduction of S-nitrosoglutathione.</text>
</comment>
<evidence type="ECO:0000256" key="12">
    <source>
        <dbReference type="ARBA" id="ARBA00049164"/>
    </source>
</evidence>
<evidence type="ECO:0000256" key="1">
    <source>
        <dbReference type="ARBA" id="ARBA00001947"/>
    </source>
</evidence>
<evidence type="ECO:0000256" key="4">
    <source>
        <dbReference type="ARBA" id="ARBA00022723"/>
    </source>
</evidence>
<evidence type="ECO:0000313" key="16">
    <source>
        <dbReference type="EMBL" id="PQV55667.1"/>
    </source>
</evidence>
<evidence type="ECO:0000256" key="11">
    <source>
        <dbReference type="ARBA" id="ARBA00048942"/>
    </source>
</evidence>
<evidence type="ECO:0000256" key="10">
    <source>
        <dbReference type="ARBA" id="ARBA00048110"/>
    </source>
</evidence>
<dbReference type="InterPro" id="IPR013149">
    <property type="entry name" value="ADH-like_C"/>
</dbReference>
<organism evidence="16 17">
    <name type="scientific">Albidovulum denitrificans</name>
    <dbReference type="NCBI Taxonomy" id="404881"/>
    <lineage>
        <taxon>Bacteria</taxon>
        <taxon>Pseudomonadati</taxon>
        <taxon>Pseudomonadota</taxon>
        <taxon>Alphaproteobacteria</taxon>
        <taxon>Rhodobacterales</taxon>
        <taxon>Paracoccaceae</taxon>
        <taxon>Albidovulum</taxon>
    </lineage>
</organism>
<keyword evidence="6 14" id="KW-0560">Oxidoreductase</keyword>
<dbReference type="SUPFAM" id="SSF51735">
    <property type="entry name" value="NAD(P)-binding Rossmann-fold domains"/>
    <property type="match status" value="1"/>
</dbReference>
<dbReference type="EC" id="1.1.1.284" evidence="14"/>
<dbReference type="NCBIfam" id="TIGR02818">
    <property type="entry name" value="adh_III_F_hyde"/>
    <property type="match status" value="1"/>
</dbReference>
<dbReference type="CDD" id="cd08300">
    <property type="entry name" value="alcohol_DH_class_III"/>
    <property type="match status" value="1"/>
</dbReference>
<feature type="domain" description="Enoyl reductase (ER)" evidence="15">
    <location>
        <begin position="12"/>
        <end position="373"/>
    </location>
</feature>
<dbReference type="RefSeq" id="WP_105515582.1">
    <property type="nucleotide sequence ID" value="NZ_PVEP01000007.1"/>
</dbReference>
<sequence>MRTRAAVAVAAGKPLEIMEVNLAGPKAGEVLIEIKATGICHTDEFTLSGADPEGLFPAILGHEGAGVVVEVGAGVTSVKPGDHVIPLYTPECRACPSCLSQKTNLCTSIRATQGQGLMPDGTSRFSTLDGDPILHYMGCSTFSNYTVLPEIAVAKVREDAPFDKICYIGCGVTTGIGAVINTAKVEIGAKAVVFGLGGIGLNVLQGLRLAGADMIIGVDLNDDKKPMAEHFGMTHFINPKNCDNVVQEIVNLTKTPFDQIGGADYSFDCTGNVKVMRDALECTHRGWGQSIIIGVAPAGAVIETRPFQLVTGRVWKGTAFGGARGRTDVPKIVDWYMDGKIEIDPMITHTLKLDDINKGFDLMHAGESIRSVVVY</sequence>
<dbReference type="FunFam" id="3.90.180.10:FF:000001">
    <property type="entry name" value="S-(hydroxymethyl)glutathione dehydrogenase"/>
    <property type="match status" value="1"/>
</dbReference>
<dbReference type="Proteomes" id="UP000238338">
    <property type="component" value="Unassembled WGS sequence"/>
</dbReference>
<dbReference type="InterPro" id="IPR020843">
    <property type="entry name" value="ER"/>
</dbReference>
<evidence type="ECO:0000256" key="13">
    <source>
        <dbReference type="ARBA" id="ARBA00049243"/>
    </source>
</evidence>
<comment type="caution">
    <text evidence="16">The sequence shown here is derived from an EMBL/GenBank/DDBJ whole genome shotgun (WGS) entry which is preliminary data.</text>
</comment>
<name>A0A2S8S4E1_9RHOB</name>
<comment type="catalytic activity">
    <reaction evidence="9">
        <text>S-(hydroxymethyl)glutathione + NADP(+) = S-formylglutathione + NADPH + H(+)</text>
        <dbReference type="Rhea" id="RHEA:19981"/>
        <dbReference type="ChEBI" id="CHEBI:15378"/>
        <dbReference type="ChEBI" id="CHEBI:57688"/>
        <dbReference type="ChEBI" id="CHEBI:57783"/>
        <dbReference type="ChEBI" id="CHEBI:58349"/>
        <dbReference type="ChEBI" id="CHEBI:58758"/>
        <dbReference type="EC" id="1.1.1.284"/>
    </reaction>
</comment>
<dbReference type="Pfam" id="PF08240">
    <property type="entry name" value="ADH_N"/>
    <property type="match status" value="1"/>
</dbReference>
<dbReference type="OrthoDB" id="9770544at2"/>
<protein>
    <recommendedName>
        <fullName evidence="3 14">S-(hydroxymethyl)glutathione dehydrogenase</fullName>
        <ecNumber evidence="14">1.1.1.284</ecNumber>
    </recommendedName>
</protein>
<comment type="catalytic activity">
    <reaction evidence="13">
        <text>a primary alcohol + NAD(+) = an aldehyde + NADH + H(+)</text>
        <dbReference type="Rhea" id="RHEA:10736"/>
        <dbReference type="ChEBI" id="CHEBI:15378"/>
        <dbReference type="ChEBI" id="CHEBI:15734"/>
        <dbReference type="ChEBI" id="CHEBI:17478"/>
        <dbReference type="ChEBI" id="CHEBI:57540"/>
        <dbReference type="ChEBI" id="CHEBI:57945"/>
        <dbReference type="EC" id="1.1.1.1"/>
    </reaction>
</comment>
<comment type="cofactor">
    <cofactor evidence="1 14">
        <name>Zn(2+)</name>
        <dbReference type="ChEBI" id="CHEBI:29105"/>
    </cofactor>
</comment>
<dbReference type="InterPro" id="IPR013154">
    <property type="entry name" value="ADH-like_N"/>
</dbReference>
<dbReference type="GO" id="GO:0004022">
    <property type="term" value="F:alcohol dehydrogenase (NAD+) activity"/>
    <property type="evidence" value="ECO:0007669"/>
    <property type="project" value="UniProtKB-EC"/>
</dbReference>
<dbReference type="SUPFAM" id="SSF50129">
    <property type="entry name" value="GroES-like"/>
    <property type="match status" value="2"/>
</dbReference>
<dbReference type="EMBL" id="PVEP01000007">
    <property type="protein sequence ID" value="PQV55667.1"/>
    <property type="molecule type" value="Genomic_DNA"/>
</dbReference>
<keyword evidence="17" id="KW-1185">Reference proteome</keyword>
<evidence type="ECO:0000256" key="2">
    <source>
        <dbReference type="ARBA" id="ARBA00010902"/>
    </source>
</evidence>
<dbReference type="GO" id="GO:0106322">
    <property type="term" value="F:S-(hydroxymethyl)glutathione dehydrogenase (NAD+) activity"/>
    <property type="evidence" value="ECO:0007669"/>
    <property type="project" value="RHEA"/>
</dbReference>
<dbReference type="GO" id="GO:0046294">
    <property type="term" value="P:formaldehyde catabolic process"/>
    <property type="evidence" value="ECO:0007669"/>
    <property type="project" value="InterPro"/>
</dbReference>
<dbReference type="InterPro" id="IPR011032">
    <property type="entry name" value="GroES-like_sf"/>
</dbReference>
<keyword evidence="4 14" id="KW-0479">Metal-binding</keyword>
<dbReference type="GO" id="GO:0008270">
    <property type="term" value="F:zinc ion binding"/>
    <property type="evidence" value="ECO:0007669"/>
    <property type="project" value="InterPro"/>
</dbReference>
<reference evidence="16 17" key="1">
    <citation type="submission" date="2018-02" db="EMBL/GenBank/DDBJ databases">
        <title>Genomic Encyclopedia of Archaeal and Bacterial Type Strains, Phase II (KMG-II): from individual species to whole genera.</title>
        <authorList>
            <person name="Goeker M."/>
        </authorList>
    </citation>
    <scope>NUCLEOTIDE SEQUENCE [LARGE SCALE GENOMIC DNA]</scope>
    <source>
        <strain evidence="16 17">DSM 18921</strain>
    </source>
</reference>
<dbReference type="PROSITE" id="PS00059">
    <property type="entry name" value="ADH_ZINC"/>
    <property type="match status" value="1"/>
</dbReference>
<dbReference type="Pfam" id="PF00107">
    <property type="entry name" value="ADH_zinc_N"/>
    <property type="match status" value="1"/>
</dbReference>